<keyword evidence="5" id="KW-1185">Reference proteome</keyword>
<name>A0A5J5DTG7_9BIFI</name>
<evidence type="ECO:0000313" key="5">
    <source>
        <dbReference type="Proteomes" id="UP000374630"/>
    </source>
</evidence>
<accession>A0A5J5DTG7</accession>
<comment type="caution">
    <text evidence="3">The sequence shown here is derived from an EMBL/GenBank/DDBJ whole genome shotgun (WGS) entry which is preliminary data.</text>
</comment>
<dbReference type="Proteomes" id="UP000345527">
    <property type="component" value="Unassembled WGS sequence"/>
</dbReference>
<dbReference type="Proteomes" id="UP000374630">
    <property type="component" value="Unassembled WGS sequence"/>
</dbReference>
<evidence type="ECO:0000313" key="2">
    <source>
        <dbReference type="EMBL" id="KAA8818625.1"/>
    </source>
</evidence>
<keyword evidence="1" id="KW-0732">Signal</keyword>
<proteinExistence type="predicted"/>
<dbReference type="RefSeq" id="WP_150354206.1">
    <property type="nucleotide sequence ID" value="NZ_RZNZ01000014.1"/>
</dbReference>
<evidence type="ECO:0000313" key="4">
    <source>
        <dbReference type="Proteomes" id="UP000345527"/>
    </source>
</evidence>
<organism evidence="3 4">
    <name type="scientific">Bifidobacterium vespertilionis</name>
    <dbReference type="NCBI Taxonomy" id="2562524"/>
    <lineage>
        <taxon>Bacteria</taxon>
        <taxon>Bacillati</taxon>
        <taxon>Actinomycetota</taxon>
        <taxon>Actinomycetes</taxon>
        <taxon>Bifidobacteriales</taxon>
        <taxon>Bifidobacteriaceae</taxon>
        <taxon>Bifidobacterium</taxon>
    </lineage>
</organism>
<dbReference type="EMBL" id="RZNZ01000014">
    <property type="protein sequence ID" value="KAA8818625.1"/>
    <property type="molecule type" value="Genomic_DNA"/>
</dbReference>
<feature type="chain" id="PRO_5030131991" description="DUF2914 domain-containing protein" evidence="1">
    <location>
        <begin position="32"/>
        <end position="179"/>
    </location>
</feature>
<protein>
    <recommendedName>
        <fullName evidence="6">DUF2914 domain-containing protein</fullName>
    </recommendedName>
</protein>
<dbReference type="EMBL" id="RZOA01000012">
    <property type="protein sequence ID" value="KAA8823080.1"/>
    <property type="molecule type" value="Genomic_DNA"/>
</dbReference>
<sequence>MNNAYSSIKYISFVIVLALVFSAMLPAGAQADGERSGGLRIAVDPLSAQAQSQSSPLTWPDQVRNLKREQGAKESPRFALEAQDASIRPGQSLVSTHRFTGRNWYPVVVTNTGEAAITVRVWAIERQWWAHGRRMIDRTRIEPHARQGFPVRDLGEKGEWYLDVVADGEGPVSFSGYVV</sequence>
<feature type="signal peptide" evidence="1">
    <location>
        <begin position="1"/>
        <end position="31"/>
    </location>
</feature>
<evidence type="ECO:0000313" key="3">
    <source>
        <dbReference type="EMBL" id="KAA8823080.1"/>
    </source>
</evidence>
<dbReference type="AlphaFoldDB" id="A0A5J5DTG7"/>
<gene>
    <name evidence="3" type="ORF">EM848_06935</name>
    <name evidence="2" type="ORF">EMO90_09650</name>
</gene>
<evidence type="ECO:0000256" key="1">
    <source>
        <dbReference type="SAM" id="SignalP"/>
    </source>
</evidence>
<reference evidence="4 5" key="1">
    <citation type="journal article" date="2019" name="Syst. Appl. Microbiol.">
        <title>Characterization of Bifidobacterium species in feaces of the Egyptian fruit bat: Description of B. vespertilionis sp. nov. and B. rousetti sp. nov.</title>
        <authorList>
            <person name="Modesto M."/>
            <person name="Satti M."/>
            <person name="Watanabe K."/>
            <person name="Puglisi E."/>
            <person name="Morelli L."/>
            <person name="Huang C.-H."/>
            <person name="Liou J.-S."/>
            <person name="Miyashita M."/>
            <person name="Tamura T."/>
            <person name="Saito S."/>
            <person name="Mori K."/>
            <person name="Huang L."/>
            <person name="Sciavilla P."/>
            <person name="Sandri C."/>
            <person name="Spiezio C."/>
            <person name="Vitali F."/>
            <person name="Cavalieri D."/>
            <person name="Perpetuini G."/>
            <person name="Tofalo R."/>
            <person name="Bonetti A."/>
            <person name="Arita M."/>
            <person name="Mattarelli P."/>
        </authorList>
    </citation>
    <scope>NUCLEOTIDE SEQUENCE [LARGE SCALE GENOMIC DNA]</scope>
    <source>
        <strain evidence="2 5">RST16</strain>
        <strain evidence="3 4">RST8</strain>
    </source>
</reference>
<dbReference type="OrthoDB" id="10010969at2"/>
<evidence type="ECO:0008006" key="6">
    <source>
        <dbReference type="Google" id="ProtNLM"/>
    </source>
</evidence>